<dbReference type="EMBL" id="AZIL01000047">
    <property type="protein sequence ID" value="EWM30124.1"/>
    <property type="molecule type" value="Genomic_DNA"/>
</dbReference>
<feature type="coiled-coil region" evidence="1">
    <location>
        <begin position="83"/>
        <end position="110"/>
    </location>
</feature>
<keyword evidence="1" id="KW-0175">Coiled coil</keyword>
<evidence type="ECO:0000313" key="3">
    <source>
        <dbReference type="EMBL" id="EWM30124.1"/>
    </source>
</evidence>
<reference evidence="3 4" key="1">
    <citation type="journal article" date="2014" name="Mol. Plant">
        <title>Chromosome Scale Genome Assembly and Transcriptome Profiling of Nannochloropsis gaditana in Nitrogen Depletion.</title>
        <authorList>
            <person name="Corteggiani Carpinelli E."/>
            <person name="Telatin A."/>
            <person name="Vitulo N."/>
            <person name="Forcato C."/>
            <person name="D'Angelo M."/>
            <person name="Schiavon R."/>
            <person name="Vezzi A."/>
            <person name="Giacometti G.M."/>
            <person name="Morosinotto T."/>
            <person name="Valle G."/>
        </authorList>
    </citation>
    <scope>NUCLEOTIDE SEQUENCE [LARGE SCALE GENOMIC DNA]</scope>
    <source>
        <strain evidence="3 4">B-31</strain>
    </source>
</reference>
<comment type="caution">
    <text evidence="3">The sequence shown here is derived from an EMBL/GenBank/DDBJ whole genome shotgun (WGS) entry which is preliminary data.</text>
</comment>
<proteinExistence type="predicted"/>
<keyword evidence="2" id="KW-0812">Transmembrane</keyword>
<dbReference type="Proteomes" id="UP000019335">
    <property type="component" value="Chromosome 1"/>
</dbReference>
<protein>
    <submittedName>
        <fullName evidence="3">Uncharacterized protein</fullName>
    </submittedName>
</protein>
<gene>
    <name evidence="3" type="ORF">Naga_100541g4</name>
</gene>
<keyword evidence="2" id="KW-0472">Membrane</keyword>
<organism evidence="3 4">
    <name type="scientific">Nannochloropsis gaditana</name>
    <dbReference type="NCBI Taxonomy" id="72520"/>
    <lineage>
        <taxon>Eukaryota</taxon>
        <taxon>Sar</taxon>
        <taxon>Stramenopiles</taxon>
        <taxon>Ochrophyta</taxon>
        <taxon>Eustigmatophyceae</taxon>
        <taxon>Eustigmatales</taxon>
        <taxon>Monodopsidaceae</taxon>
        <taxon>Nannochloropsis</taxon>
    </lineage>
</organism>
<evidence type="ECO:0000313" key="4">
    <source>
        <dbReference type="Proteomes" id="UP000019335"/>
    </source>
</evidence>
<keyword evidence="2" id="KW-1133">Transmembrane helix</keyword>
<dbReference type="AlphaFoldDB" id="W7UAY3"/>
<name>W7UAY3_9STRA</name>
<accession>W7UAY3</accession>
<sequence length="305" mass="34212">MREVCSLRAYQSTYKAHREDARINQPGTWWLRCSISPPAHHLWTEISEQVDLPLPAPDPDPGFWENKEEKYERGSMRDDTLLAEDMQEQIRAMQEVVRKLEFEIQETMEDLEFQTAAAEARRLRADQAVATLHKDQKQMVSAGKKHAALIVKWWLWGLLLGWLLAIIVSALVSPVLAFMVVIPILAIFLTVGYASSSVEMKVSASSDQLLHNIISLDAGKSLASMGPLSGFHRPWRLLSTRPSTRWAGIYQDSERTLNLRRFGPNATHAMVSTVNGQLFVKVGTHLMRASRGSLTRSGASALPSP</sequence>
<evidence type="ECO:0000256" key="1">
    <source>
        <dbReference type="SAM" id="Coils"/>
    </source>
</evidence>
<dbReference type="OrthoDB" id="10493934at2759"/>
<evidence type="ECO:0000256" key="2">
    <source>
        <dbReference type="SAM" id="Phobius"/>
    </source>
</evidence>
<feature type="transmembrane region" description="Helical" evidence="2">
    <location>
        <begin position="175"/>
        <end position="194"/>
    </location>
</feature>
<keyword evidence="4" id="KW-1185">Reference proteome</keyword>
<feature type="transmembrane region" description="Helical" evidence="2">
    <location>
        <begin position="147"/>
        <end position="169"/>
    </location>
</feature>